<dbReference type="RefSeq" id="WP_093750597.1">
    <property type="nucleotide sequence ID" value="NZ_BSYN01000002.1"/>
</dbReference>
<dbReference type="Proteomes" id="UP000198828">
    <property type="component" value="Unassembled WGS sequence"/>
</dbReference>
<sequence length="305" mass="33187">MVKRILDLDFSDIKKMSKSEKLLSIKNGEGRTIMSEIVCTFPPILGDISNMELAAAFGADILLLNFYDVDNPKVEGIPVKGPSVVEKIREYTGRIIGANLEPVDQALLVHDRSTLPKGRLATVENAIKLVEQGIDMVLLTGNPKTGVSNEKIIQSISEIKRAVGDELIIAAGKMHGAGSMQEAGANIITKDLVKRFIDAGSDIILIPAPGTVPGITLEYARDLIDFCHSHNKLTITSIGTSQEGADEWTIRNIAIYNKMAGTDIHHLGDAGMSPGMATPENIMIYSIAVRGKRHTYRRMARSVNR</sequence>
<proteinExistence type="predicted"/>
<keyword evidence="3" id="KW-1185">Reference proteome</keyword>
<dbReference type="InterPro" id="IPR057238">
    <property type="entry name" value="DUF7916"/>
</dbReference>
<organism evidence="2 3">
    <name type="scientific">Tepidimicrobium xylanilyticum</name>
    <dbReference type="NCBI Taxonomy" id="1123352"/>
    <lineage>
        <taxon>Bacteria</taxon>
        <taxon>Bacillati</taxon>
        <taxon>Bacillota</taxon>
        <taxon>Tissierellia</taxon>
        <taxon>Tissierellales</taxon>
        <taxon>Tepidimicrobiaceae</taxon>
        <taxon>Tepidimicrobium</taxon>
    </lineage>
</organism>
<name>A0A1H2SRR4_9FIRM</name>
<dbReference type="AlphaFoldDB" id="A0A1H2SRR4"/>
<feature type="domain" description="DUF7916" evidence="1">
    <location>
        <begin position="6"/>
        <end position="305"/>
    </location>
</feature>
<dbReference type="InterPro" id="IPR011060">
    <property type="entry name" value="RibuloseP-bd_barrel"/>
</dbReference>
<evidence type="ECO:0000259" key="1">
    <source>
        <dbReference type="Pfam" id="PF25509"/>
    </source>
</evidence>
<gene>
    <name evidence="2" type="ORF">SAMN05660923_00525</name>
</gene>
<reference evidence="2 3" key="1">
    <citation type="submission" date="2016-10" db="EMBL/GenBank/DDBJ databases">
        <authorList>
            <person name="de Groot N.N."/>
        </authorList>
    </citation>
    <scope>NUCLEOTIDE SEQUENCE [LARGE SCALE GENOMIC DNA]</scope>
    <source>
        <strain evidence="2 3">DSM 23310</strain>
    </source>
</reference>
<evidence type="ECO:0000313" key="3">
    <source>
        <dbReference type="Proteomes" id="UP000198828"/>
    </source>
</evidence>
<dbReference type="EMBL" id="FNNG01000002">
    <property type="protein sequence ID" value="SDW34353.1"/>
    <property type="molecule type" value="Genomic_DNA"/>
</dbReference>
<protein>
    <recommendedName>
        <fullName evidence="1">DUF7916 domain-containing protein</fullName>
    </recommendedName>
</protein>
<dbReference type="SUPFAM" id="SSF51366">
    <property type="entry name" value="Ribulose-phoshate binding barrel"/>
    <property type="match status" value="1"/>
</dbReference>
<dbReference type="InterPro" id="IPR013785">
    <property type="entry name" value="Aldolase_TIM"/>
</dbReference>
<dbReference type="Pfam" id="PF25509">
    <property type="entry name" value="DUF7916"/>
    <property type="match status" value="1"/>
</dbReference>
<accession>A0A1H2SRR4</accession>
<dbReference type="Gene3D" id="3.20.20.70">
    <property type="entry name" value="Aldolase class I"/>
    <property type="match status" value="1"/>
</dbReference>
<evidence type="ECO:0000313" key="2">
    <source>
        <dbReference type="EMBL" id="SDW34353.1"/>
    </source>
</evidence>
<dbReference type="OrthoDB" id="5581965at2"/>